<dbReference type="GO" id="GO:0000160">
    <property type="term" value="P:phosphorelay signal transduction system"/>
    <property type="evidence" value="ECO:0007669"/>
    <property type="project" value="InterPro"/>
</dbReference>
<evidence type="ECO:0000256" key="1">
    <source>
        <dbReference type="PROSITE-ProRule" id="PRU00169"/>
    </source>
</evidence>
<dbReference type="Proteomes" id="UP000321532">
    <property type="component" value="Unassembled WGS sequence"/>
</dbReference>
<dbReference type="Pfam" id="PF00072">
    <property type="entry name" value="Response_reg"/>
    <property type="match status" value="1"/>
</dbReference>
<dbReference type="EMBL" id="BJYS01000018">
    <property type="protein sequence ID" value="GEO04943.1"/>
    <property type="molecule type" value="Genomic_DNA"/>
</dbReference>
<reference evidence="3 4" key="1">
    <citation type="submission" date="2019-07" db="EMBL/GenBank/DDBJ databases">
        <title>Whole genome shotgun sequence of Adhaeribacter aerolatus NBRC 106133.</title>
        <authorList>
            <person name="Hosoyama A."/>
            <person name="Uohara A."/>
            <person name="Ohji S."/>
            <person name="Ichikawa N."/>
        </authorList>
    </citation>
    <scope>NUCLEOTIDE SEQUENCE [LARGE SCALE GENOMIC DNA]</scope>
    <source>
        <strain evidence="3 4">NBRC 106133</strain>
    </source>
</reference>
<proteinExistence type="predicted"/>
<keyword evidence="4" id="KW-1185">Reference proteome</keyword>
<comment type="caution">
    <text evidence="3">The sequence shown here is derived from an EMBL/GenBank/DDBJ whole genome shotgun (WGS) entry which is preliminary data.</text>
</comment>
<gene>
    <name evidence="3" type="ORF">AAE02nite_26070</name>
</gene>
<dbReference type="SMART" id="SM00448">
    <property type="entry name" value="REC"/>
    <property type="match status" value="1"/>
</dbReference>
<dbReference type="InterPro" id="IPR011006">
    <property type="entry name" value="CheY-like_superfamily"/>
</dbReference>
<dbReference type="AlphaFoldDB" id="A0A512AYZ5"/>
<evidence type="ECO:0000259" key="2">
    <source>
        <dbReference type="PROSITE" id="PS50110"/>
    </source>
</evidence>
<organism evidence="3 4">
    <name type="scientific">Adhaeribacter aerolatus</name>
    <dbReference type="NCBI Taxonomy" id="670289"/>
    <lineage>
        <taxon>Bacteria</taxon>
        <taxon>Pseudomonadati</taxon>
        <taxon>Bacteroidota</taxon>
        <taxon>Cytophagia</taxon>
        <taxon>Cytophagales</taxon>
        <taxon>Hymenobacteraceae</taxon>
        <taxon>Adhaeribacter</taxon>
    </lineage>
</organism>
<feature type="domain" description="Response regulatory" evidence="2">
    <location>
        <begin position="2"/>
        <end position="127"/>
    </location>
</feature>
<dbReference type="Gene3D" id="3.40.50.2300">
    <property type="match status" value="1"/>
</dbReference>
<protein>
    <recommendedName>
        <fullName evidence="2">Response regulatory domain-containing protein</fullName>
    </recommendedName>
</protein>
<sequence length="127" mass="14642">MKIFIIDDDEISIFFTERSLQMGGFEAQIQTFLSAQEALNKLRNTHLKDLPDIIFLDLNMPHVNGWEFLESFKQLSQEKALEKCLIYILTSSLDISDIDKAYGNQLVKGYIHKPISLEDIQAIIHLN</sequence>
<dbReference type="SUPFAM" id="SSF52172">
    <property type="entry name" value="CheY-like"/>
    <property type="match status" value="1"/>
</dbReference>
<dbReference type="InterPro" id="IPR001789">
    <property type="entry name" value="Sig_transdc_resp-reg_receiver"/>
</dbReference>
<feature type="modified residue" description="4-aspartylphosphate" evidence="1">
    <location>
        <position position="57"/>
    </location>
</feature>
<keyword evidence="1" id="KW-0597">Phosphoprotein</keyword>
<dbReference type="InterPro" id="IPR052893">
    <property type="entry name" value="TCS_response_regulator"/>
</dbReference>
<dbReference type="PROSITE" id="PS50110">
    <property type="entry name" value="RESPONSE_REGULATORY"/>
    <property type="match status" value="1"/>
</dbReference>
<accession>A0A512AYZ5</accession>
<evidence type="ECO:0000313" key="3">
    <source>
        <dbReference type="EMBL" id="GEO04943.1"/>
    </source>
</evidence>
<dbReference type="PANTHER" id="PTHR44520">
    <property type="entry name" value="RESPONSE REGULATOR RCP1-RELATED"/>
    <property type="match status" value="1"/>
</dbReference>
<dbReference type="RefSeq" id="WP_146898199.1">
    <property type="nucleotide sequence ID" value="NZ_BJYS01000018.1"/>
</dbReference>
<dbReference type="PANTHER" id="PTHR44520:SF2">
    <property type="entry name" value="RESPONSE REGULATOR RCP1"/>
    <property type="match status" value="1"/>
</dbReference>
<name>A0A512AYZ5_9BACT</name>
<dbReference type="OrthoDB" id="1524091at2"/>
<evidence type="ECO:0000313" key="4">
    <source>
        <dbReference type="Proteomes" id="UP000321532"/>
    </source>
</evidence>